<evidence type="ECO:0000259" key="1">
    <source>
        <dbReference type="Pfam" id="PF01926"/>
    </source>
</evidence>
<dbReference type="STRING" id="7159.Q16ZQ6"/>
<dbReference type="EMBL" id="CH477485">
    <property type="protein sequence ID" value="EAT40166.1"/>
    <property type="molecule type" value="Genomic_DNA"/>
</dbReference>
<gene>
    <name evidence="2" type="ORF">AaeL_AAEL008086</name>
</gene>
<dbReference type="GO" id="GO:0005525">
    <property type="term" value="F:GTP binding"/>
    <property type="evidence" value="ECO:0007669"/>
    <property type="project" value="InterPro"/>
</dbReference>
<dbReference type="InterPro" id="IPR006073">
    <property type="entry name" value="GTP-bd"/>
</dbReference>
<dbReference type="PhylomeDB" id="Q16ZQ6"/>
<dbReference type="AlphaFoldDB" id="Q16ZQ6"/>
<dbReference type="SUPFAM" id="SSF52540">
    <property type="entry name" value="P-loop containing nucleoside triphosphate hydrolases"/>
    <property type="match status" value="1"/>
</dbReference>
<dbReference type="VEuPathDB" id="VectorBase:AAEL008095"/>
<reference evidence="2" key="3">
    <citation type="submission" date="2012-09" db="EMBL/GenBank/DDBJ databases">
        <authorList>
            <consortium name="VectorBase"/>
        </authorList>
    </citation>
    <scope>NUCLEOTIDE SEQUENCE</scope>
    <source>
        <strain evidence="2">Liverpool</strain>
    </source>
</reference>
<dbReference type="HOGENOM" id="CLU_014195_1_0_1"/>
<dbReference type="Proteomes" id="UP000682892">
    <property type="component" value="Unassembled WGS sequence"/>
</dbReference>
<evidence type="ECO:0000313" key="3">
    <source>
        <dbReference type="Proteomes" id="UP000682892"/>
    </source>
</evidence>
<accession>Q16ZQ6</accession>
<dbReference type="PANTHER" id="PTHR46406:SF1">
    <property type="entry name" value="NITRIC OXIDE-ASSOCIATED PROTEIN 1"/>
    <property type="match status" value="1"/>
</dbReference>
<protein>
    <submittedName>
        <fullName evidence="2">AAEL008086-PA</fullName>
    </submittedName>
</protein>
<dbReference type="Pfam" id="PF01926">
    <property type="entry name" value="MMR_HSR1"/>
    <property type="match status" value="1"/>
</dbReference>
<evidence type="ECO:0000313" key="2">
    <source>
        <dbReference type="EMBL" id="EAT40166.1"/>
    </source>
</evidence>
<dbReference type="eggNOG" id="KOG1249">
    <property type="taxonomic scope" value="Eukaryota"/>
</dbReference>
<proteinExistence type="predicted"/>
<dbReference type="CDD" id="cd01855">
    <property type="entry name" value="YqeH"/>
    <property type="match status" value="1"/>
</dbReference>
<dbReference type="PaxDb" id="7159-AAEL008086-PA"/>
<reference evidence="2" key="1">
    <citation type="submission" date="2005-10" db="EMBL/GenBank/DDBJ databases">
        <authorList>
            <person name="Loftus B.J."/>
            <person name="Nene V.M."/>
            <person name="Hannick L.I."/>
            <person name="Bidwell S."/>
            <person name="Haas B."/>
            <person name="Amedeo P."/>
            <person name="Orvis J."/>
            <person name="Wortman J.R."/>
            <person name="White O.R."/>
            <person name="Salzberg S."/>
            <person name="Shumway M."/>
            <person name="Koo H."/>
            <person name="Zhao Y."/>
            <person name="Holmes M."/>
            <person name="Miller J."/>
            <person name="Schatz M."/>
            <person name="Pop M."/>
            <person name="Pai G."/>
            <person name="Utterback T."/>
            <person name="Rogers Y.-H."/>
            <person name="Kravitz S."/>
            <person name="Fraser C.M."/>
        </authorList>
    </citation>
    <scope>NUCLEOTIDE SEQUENCE</scope>
    <source>
        <strain evidence="2">Liverpool</strain>
    </source>
</reference>
<reference evidence="2" key="2">
    <citation type="journal article" date="2007" name="Science">
        <title>Genome sequence of Aedes aegypti, a major arbovirus vector.</title>
        <authorList>
            <person name="Nene V."/>
            <person name="Wortman J.R."/>
            <person name="Lawson D."/>
            <person name="Haas B."/>
            <person name="Kodira C."/>
            <person name="Tu Z.J."/>
            <person name="Loftus B."/>
            <person name="Xi Z."/>
            <person name="Megy K."/>
            <person name="Grabherr M."/>
            <person name="Ren Q."/>
            <person name="Zdobnov E.M."/>
            <person name="Lobo N.F."/>
            <person name="Campbell K.S."/>
            <person name="Brown S.E."/>
            <person name="Bonaldo M.F."/>
            <person name="Zhu J."/>
            <person name="Sinkins S.P."/>
            <person name="Hogenkamp D.G."/>
            <person name="Amedeo P."/>
            <person name="Arensburger P."/>
            <person name="Atkinson P.W."/>
            <person name="Bidwell S."/>
            <person name="Biedler J."/>
            <person name="Birney E."/>
            <person name="Bruggner R.V."/>
            <person name="Costas J."/>
            <person name="Coy M.R."/>
            <person name="Crabtree J."/>
            <person name="Crawford M."/>
            <person name="Debruyn B."/>
            <person name="Decaprio D."/>
            <person name="Eiglmeier K."/>
            <person name="Eisenstadt E."/>
            <person name="El-Dorry H."/>
            <person name="Gelbart W.M."/>
            <person name="Gomes S.L."/>
            <person name="Hammond M."/>
            <person name="Hannick L.I."/>
            <person name="Hogan J.R."/>
            <person name="Holmes M.H."/>
            <person name="Jaffe D."/>
            <person name="Johnston J.S."/>
            <person name="Kennedy R.C."/>
            <person name="Koo H."/>
            <person name="Kravitz S."/>
            <person name="Kriventseva E.V."/>
            <person name="Kulp D."/>
            <person name="Labutti K."/>
            <person name="Lee E."/>
            <person name="Li S."/>
            <person name="Lovin D.D."/>
            <person name="Mao C."/>
            <person name="Mauceli E."/>
            <person name="Menck C.F."/>
            <person name="Miller J.R."/>
            <person name="Montgomery P."/>
            <person name="Mori A."/>
            <person name="Nascimento A.L."/>
            <person name="Naveira H.F."/>
            <person name="Nusbaum C."/>
            <person name="O'leary S."/>
            <person name="Orvis J."/>
            <person name="Pertea M."/>
            <person name="Quesneville H."/>
            <person name="Reidenbach K.R."/>
            <person name="Rogers Y.H."/>
            <person name="Roth C.W."/>
            <person name="Schneider J.R."/>
            <person name="Schatz M."/>
            <person name="Shumway M."/>
            <person name="Stanke M."/>
            <person name="Stinson E.O."/>
            <person name="Tubio J.M."/>
            <person name="Vanzee J.P."/>
            <person name="Verjovski-Almeida S."/>
            <person name="Werner D."/>
            <person name="White O."/>
            <person name="Wyder S."/>
            <person name="Zeng Q."/>
            <person name="Zhao Q."/>
            <person name="Zhao Y."/>
            <person name="Hill C.A."/>
            <person name="Raikhel A.S."/>
            <person name="Soares M.B."/>
            <person name="Knudson D.L."/>
            <person name="Lee N.H."/>
            <person name="Galagan J."/>
            <person name="Salzberg S.L."/>
            <person name="Paulsen I.T."/>
            <person name="Dimopoulos G."/>
            <person name="Collins F.H."/>
            <person name="Birren B."/>
            <person name="Fraser-Liggett C.M."/>
            <person name="Severson D.W."/>
        </authorList>
    </citation>
    <scope>NUCLEOTIDE SEQUENCE [LARGE SCALE GENOMIC DNA]</scope>
    <source>
        <strain evidence="2">Liverpool</strain>
    </source>
</reference>
<sequence>MLRNSVKSLQYSINHVRKCLQRSVVQIRLCSSSSGKPSDSSEELFDRVKDKIRYSSYVEDNTLKLGYRRNKIMESRLEKARRDHATHQVRARPFPIALEQLYGERLQDPSPVDAEESEEVVDYFPYQKLVRKVERAPREELQEDTTPTTGDWMSDYEYYEEDEDDDRKSFYGTPDPKEPVSNIPCGGCGALLQCAEPSIPGYLPSQLFKGRSKQQLQTSICQRCHFLKNYNTAINVTVSPDDYVEMISSIRDKKALVLLLVDLLDFPCSIWPGLSEILGPDRSIIVVGNKVDLLPRDCPGYLDNIRNNLTKTFLEAGFTKNNIKHVSLISATTGYGVEQLITKIHNVWGTRGDVYLVGCTNVGKSSLFNALLRSDLCKVKASDLVQRATACPWPGTTLKMLKFPILRPSDHRLYLRSKRLQSERAIQIEEEKLRKHQARSTGSPQFATLIGHIGQTFAPEKSQTSDHFSVAQRGGGSTPILTLNEKSEDFINSKWCYDTPGVVQPEQITNLLTTDELLLTLPKQMIRPRAYLMKTGLTLFLAGLGRLDYIEGPESTRVLLYASPNLPTLICDTAHAHEIYQNLLGTEYLRVPRADPDRLAKWPALQAGPDILLYGEEKHISVADVVLSSAGWIAINLPADAEAVFRAWTPERRGIYVRQPALLPHGMVLKGKRIRGSLAYREGDAFAKQLPLKPSPK</sequence>
<dbReference type="Gene3D" id="3.40.50.300">
    <property type="entry name" value="P-loop containing nucleotide triphosphate hydrolases"/>
    <property type="match status" value="1"/>
</dbReference>
<dbReference type="InterPro" id="IPR052807">
    <property type="entry name" value="Mito_transl_resp_regulator"/>
</dbReference>
<dbReference type="InterPro" id="IPR027417">
    <property type="entry name" value="P-loop_NTPase"/>
</dbReference>
<name>Q16ZQ6_AEDAE</name>
<dbReference type="OMA" id="PXRVGRT"/>
<dbReference type="PANTHER" id="PTHR46406">
    <property type="entry name" value="NITRIC OXIDE-ASSOCIATED PROTEIN 1"/>
    <property type="match status" value="1"/>
</dbReference>
<feature type="domain" description="G" evidence="1">
    <location>
        <begin position="354"/>
        <end position="401"/>
    </location>
</feature>
<organism evidence="2 3">
    <name type="scientific">Aedes aegypti</name>
    <name type="common">Yellowfever mosquito</name>
    <name type="synonym">Culex aegypti</name>
    <dbReference type="NCBI Taxonomy" id="7159"/>
    <lineage>
        <taxon>Eukaryota</taxon>
        <taxon>Metazoa</taxon>
        <taxon>Ecdysozoa</taxon>
        <taxon>Arthropoda</taxon>
        <taxon>Hexapoda</taxon>
        <taxon>Insecta</taxon>
        <taxon>Pterygota</taxon>
        <taxon>Neoptera</taxon>
        <taxon>Endopterygota</taxon>
        <taxon>Diptera</taxon>
        <taxon>Nematocera</taxon>
        <taxon>Culicoidea</taxon>
        <taxon>Culicidae</taxon>
        <taxon>Culicinae</taxon>
        <taxon>Aedini</taxon>
        <taxon>Aedes</taxon>
        <taxon>Stegomyia</taxon>
    </lineage>
</organism>